<name>A0A8B6C2Z1_MYTGA</name>
<dbReference type="Proteomes" id="UP000596742">
    <property type="component" value="Unassembled WGS sequence"/>
</dbReference>
<evidence type="ECO:0000259" key="1">
    <source>
        <dbReference type="Pfam" id="PF00147"/>
    </source>
</evidence>
<dbReference type="InterPro" id="IPR014716">
    <property type="entry name" value="Fibrinogen_a/b/g_C_1"/>
</dbReference>
<keyword evidence="3" id="KW-1185">Reference proteome</keyword>
<gene>
    <name evidence="2" type="ORF">MGAL_10B074708</name>
</gene>
<organism evidence="2 3">
    <name type="scientific">Mytilus galloprovincialis</name>
    <name type="common">Mediterranean mussel</name>
    <dbReference type="NCBI Taxonomy" id="29158"/>
    <lineage>
        <taxon>Eukaryota</taxon>
        <taxon>Metazoa</taxon>
        <taxon>Spiralia</taxon>
        <taxon>Lophotrochozoa</taxon>
        <taxon>Mollusca</taxon>
        <taxon>Bivalvia</taxon>
        <taxon>Autobranchia</taxon>
        <taxon>Pteriomorphia</taxon>
        <taxon>Mytilida</taxon>
        <taxon>Mytiloidea</taxon>
        <taxon>Mytilidae</taxon>
        <taxon>Mytilinae</taxon>
        <taxon>Mytilus</taxon>
    </lineage>
</organism>
<dbReference type="Pfam" id="PF00147">
    <property type="entry name" value="Fibrinogen_C"/>
    <property type="match status" value="1"/>
</dbReference>
<dbReference type="InterPro" id="IPR036056">
    <property type="entry name" value="Fibrinogen-like_C"/>
</dbReference>
<protein>
    <recommendedName>
        <fullName evidence="1">Fibrinogen C-terminal domain-containing protein</fullName>
    </recommendedName>
</protein>
<accession>A0A8B6C2Z1</accession>
<dbReference type="EMBL" id="UYJE01001102">
    <property type="protein sequence ID" value="VDH99147.1"/>
    <property type="molecule type" value="Genomic_DNA"/>
</dbReference>
<reference evidence="2" key="1">
    <citation type="submission" date="2018-11" db="EMBL/GenBank/DDBJ databases">
        <authorList>
            <person name="Alioto T."/>
            <person name="Alioto T."/>
        </authorList>
    </citation>
    <scope>NUCLEOTIDE SEQUENCE</scope>
</reference>
<dbReference type="InterPro" id="IPR002181">
    <property type="entry name" value="Fibrinogen_a/b/g_C_dom"/>
</dbReference>
<evidence type="ECO:0000313" key="2">
    <source>
        <dbReference type="EMBL" id="VDH99147.1"/>
    </source>
</evidence>
<sequence length="168" mass="18417">MDYLQIQSEDKESRRTLTPTFKDLLCEHVGGGRTCLSCSGVVNVSDCDDVETCRDDELCHPENAGGIFGKRLTGHHMVCQTCCNTTNICNMKSSCVAKLAEHSSCGSTGNDSINQISTSTSHRLSIYIEDFKGNFAYANYLIFNVGDEHRKYQLGVCGFSGTNGLSMF</sequence>
<feature type="domain" description="Fibrinogen C-terminal" evidence="1">
    <location>
        <begin position="109"/>
        <end position="164"/>
    </location>
</feature>
<dbReference type="AlphaFoldDB" id="A0A8B6C2Z1"/>
<dbReference type="Gene3D" id="3.90.215.10">
    <property type="entry name" value="Gamma Fibrinogen, chain A, domain 1"/>
    <property type="match status" value="1"/>
</dbReference>
<proteinExistence type="predicted"/>
<evidence type="ECO:0000313" key="3">
    <source>
        <dbReference type="Proteomes" id="UP000596742"/>
    </source>
</evidence>
<comment type="caution">
    <text evidence="2">The sequence shown here is derived from an EMBL/GenBank/DDBJ whole genome shotgun (WGS) entry which is preliminary data.</text>
</comment>
<dbReference type="SUPFAM" id="SSF56496">
    <property type="entry name" value="Fibrinogen C-terminal domain-like"/>
    <property type="match status" value="1"/>
</dbReference>